<dbReference type="Gene3D" id="1.10.10.60">
    <property type="entry name" value="Homeodomain-like"/>
    <property type="match status" value="1"/>
</dbReference>
<proteinExistence type="predicted"/>
<dbReference type="PROSITE" id="PS01124">
    <property type="entry name" value="HTH_ARAC_FAMILY_2"/>
    <property type="match status" value="1"/>
</dbReference>
<evidence type="ECO:0000259" key="4">
    <source>
        <dbReference type="PROSITE" id="PS01124"/>
    </source>
</evidence>
<keyword evidence="2" id="KW-0238">DNA-binding</keyword>
<evidence type="ECO:0000313" key="5">
    <source>
        <dbReference type="EMBL" id="WHP05978.1"/>
    </source>
</evidence>
<feature type="domain" description="HTH araC/xylS-type" evidence="4">
    <location>
        <begin position="235"/>
        <end position="333"/>
    </location>
</feature>
<protein>
    <submittedName>
        <fullName evidence="5">AraC family transcriptional regulator ligand-binding domain-containing protein</fullName>
    </submittedName>
</protein>
<dbReference type="Pfam" id="PF12625">
    <property type="entry name" value="Arabinose_bd"/>
    <property type="match status" value="1"/>
</dbReference>
<keyword evidence="3" id="KW-0804">Transcription</keyword>
<evidence type="ECO:0000256" key="1">
    <source>
        <dbReference type="ARBA" id="ARBA00023015"/>
    </source>
</evidence>
<dbReference type="RefSeq" id="WP_283267539.1">
    <property type="nucleotide sequence ID" value="NZ_CP125669.1"/>
</dbReference>
<dbReference type="InterPro" id="IPR009057">
    <property type="entry name" value="Homeodomain-like_sf"/>
</dbReference>
<reference evidence="5 6" key="1">
    <citation type="submission" date="2023-05" db="EMBL/GenBank/DDBJ databases">
        <title>The complete genome of Acinetobacter sp. nov KCTC 92772.</title>
        <authorList>
            <person name="Zhou G."/>
        </authorList>
    </citation>
    <scope>NUCLEOTIDE SEQUENCE [LARGE SCALE GENOMIC DNA]</scope>
    <source>
        <strain evidence="5 6">KCTC 92772</strain>
    </source>
</reference>
<accession>A0ABY8S5C1</accession>
<dbReference type="InterPro" id="IPR032687">
    <property type="entry name" value="AraC-type_N"/>
</dbReference>
<keyword evidence="1" id="KW-0805">Transcription regulation</keyword>
<evidence type="ECO:0000313" key="6">
    <source>
        <dbReference type="Proteomes" id="UP001229836"/>
    </source>
</evidence>
<dbReference type="SMART" id="SM00342">
    <property type="entry name" value="HTH_ARAC"/>
    <property type="match status" value="1"/>
</dbReference>
<dbReference type="SUPFAM" id="SSF46689">
    <property type="entry name" value="Homeodomain-like"/>
    <property type="match status" value="1"/>
</dbReference>
<evidence type="ECO:0000256" key="3">
    <source>
        <dbReference type="ARBA" id="ARBA00023163"/>
    </source>
</evidence>
<name>A0ABY8S5C1_9GAMM</name>
<keyword evidence="6" id="KW-1185">Reference proteome</keyword>
<dbReference type="InterPro" id="IPR018060">
    <property type="entry name" value="HTH_AraC"/>
</dbReference>
<evidence type="ECO:0000256" key="2">
    <source>
        <dbReference type="ARBA" id="ARBA00023125"/>
    </source>
</evidence>
<dbReference type="EMBL" id="CP125669">
    <property type="protein sequence ID" value="WHP05978.1"/>
    <property type="molecule type" value="Genomic_DNA"/>
</dbReference>
<gene>
    <name evidence="5" type="ORF">QLH32_00405</name>
</gene>
<dbReference type="PANTHER" id="PTHR47894">
    <property type="entry name" value="HTH-TYPE TRANSCRIPTIONAL REGULATOR GADX"/>
    <property type="match status" value="1"/>
</dbReference>
<sequence length="339" mass="39004">MVKPLHQRIIPETYVQLLFEYLEKQGHDPESVLGEVWPIPNPNGLGGVGVGHWQSLLETARSYLNDPLIGLHVGQTITARHLGVLGAVLSACDNFFTAMQRFERYQRLIFDVVPANIKILDDYVELTWDIEEYQAGGLVDETGRTVMVQFGRSLIRGKDSLRAVHFIHQQPEDIKPYEDYFGCPVLFEQPVPLIRFGLEMLSLPLKTPDATLMAILDKHADQLIASLPYVDEMIEQVRKHIAHLLHQGEPDIDQLLDHLHYSRRTLQRRLTEAGTSFRKELNFVRYEMAKSYLKDHRLQIVEIALLLGYSEHSAFTRAYKEWSGKTPQQEQLTRVLNKQ</sequence>
<dbReference type="PANTHER" id="PTHR47894:SF1">
    <property type="entry name" value="HTH-TYPE TRANSCRIPTIONAL REGULATOR VQSM"/>
    <property type="match status" value="1"/>
</dbReference>
<organism evidence="5 6">
    <name type="scientific">Acinetobacter corruptisaponis</name>
    <dbReference type="NCBI Taxonomy" id="3045147"/>
    <lineage>
        <taxon>Bacteria</taxon>
        <taxon>Pseudomonadati</taxon>
        <taxon>Pseudomonadota</taxon>
        <taxon>Gammaproteobacteria</taxon>
        <taxon>Moraxellales</taxon>
        <taxon>Moraxellaceae</taxon>
        <taxon>Acinetobacter</taxon>
    </lineage>
</organism>
<dbReference type="Pfam" id="PF12833">
    <property type="entry name" value="HTH_18"/>
    <property type="match status" value="1"/>
</dbReference>
<dbReference type="Proteomes" id="UP001229836">
    <property type="component" value="Chromosome"/>
</dbReference>